<feature type="compositionally biased region" description="Polar residues" evidence="1">
    <location>
        <begin position="649"/>
        <end position="660"/>
    </location>
</feature>
<feature type="region of interest" description="Disordered" evidence="1">
    <location>
        <begin position="588"/>
        <end position="803"/>
    </location>
</feature>
<feature type="compositionally biased region" description="Low complexity" evidence="1">
    <location>
        <begin position="614"/>
        <end position="630"/>
    </location>
</feature>
<feature type="compositionally biased region" description="Low complexity" evidence="1">
    <location>
        <begin position="502"/>
        <end position="516"/>
    </location>
</feature>
<evidence type="ECO:0000313" key="3">
    <source>
        <dbReference type="Proteomes" id="UP001217089"/>
    </source>
</evidence>
<feature type="compositionally biased region" description="Basic and acidic residues" evidence="1">
    <location>
        <begin position="593"/>
        <end position="612"/>
    </location>
</feature>
<name>A0ABQ9FB10_TEGGR</name>
<protein>
    <submittedName>
        <fullName evidence="2">Uncharacterized protein</fullName>
    </submittedName>
</protein>
<feature type="compositionally biased region" description="Polar residues" evidence="1">
    <location>
        <begin position="517"/>
        <end position="526"/>
    </location>
</feature>
<accession>A0ABQ9FB10</accession>
<dbReference type="Proteomes" id="UP001217089">
    <property type="component" value="Unassembled WGS sequence"/>
</dbReference>
<feature type="compositionally biased region" description="Polar residues" evidence="1">
    <location>
        <begin position="400"/>
        <end position="422"/>
    </location>
</feature>
<comment type="caution">
    <text evidence="2">The sequence shown here is derived from an EMBL/GenBank/DDBJ whole genome shotgun (WGS) entry which is preliminary data.</text>
</comment>
<feature type="compositionally biased region" description="Polar residues" evidence="1">
    <location>
        <begin position="163"/>
        <end position="184"/>
    </location>
</feature>
<keyword evidence="3" id="KW-1185">Reference proteome</keyword>
<proteinExistence type="predicted"/>
<sequence>MLLVPHQCHPESKYSNSSSFDSFLTDSSASYLSRQQSRDTVRSDRSSWYLSEDQNSQDKNRQNKSQENMSSFARNNRNLTVQQGFQNLQYYSSPNSAQNNQHANLAVTRSFPLEYNTMPKGSGSSTAKEAEDIIDPSKISISVYDSNSRQRSNSPRYSNSPSGDNGSVSNMPLKQITKYSTGLGTSPPPKVVLHHMQQKSTPRRENTPMRASHDSAIVSQVRRSSFDCVEGDLWRRNSTDQSRSDYSYSRMSYHSPTISRSESDPDLNRSSSGSPDSKNRPDKPPSYDEALQRNFMMKHGIPLEISEQDSEKQKEVSAKARQLYEQSLRQYMQEHLGSPSQTKTMESFRRTPQKKEVIVEKEEEKEDEDEGSSDGEEMVISVKDPKKIYEESLKRFNEGGENTNKNLSKHNNSVQTKYGQSPSHRRLDTNHLSVPVCNLQRSYSDSADHADKLDRWRRRSPREHSPLAQEQPTLQRGGSVETDPYIHRSSPNSHREKSPNRSSLSHSSSSVSNSSSDTVIENTNNPPYRRERTDSSPSLGRHYFRKADSAFMQQYNQKNNLIHQDDSSSVKSRDLSLLSNYSYRGRDSNQISVKRDRTSVKQNRKEEYRDNVKSVPSHSDSQQISSSSSVHRNEPSYRRQLTPHRENVVSRNVTENPKLTSVSQVQKPQNQQQKSQEKSGGELPWSVKQLRSKFQDTSCKQSDNSRTSSPVSRPPPPPYQPPPPFRRSSDTSRASISSNSSSGTDRSCKHFSAHKYGGPQARDSFSSSDDSDVSSRCSGHHRRDSSNSSDDLTKWRFTDVSYV</sequence>
<feature type="compositionally biased region" description="Basic and acidic residues" evidence="1">
    <location>
        <begin position="277"/>
        <end position="286"/>
    </location>
</feature>
<feature type="region of interest" description="Disordered" evidence="1">
    <location>
        <begin position="457"/>
        <end position="541"/>
    </location>
</feature>
<reference evidence="2 3" key="1">
    <citation type="submission" date="2022-12" db="EMBL/GenBank/DDBJ databases">
        <title>Chromosome-level genome of Tegillarca granosa.</title>
        <authorList>
            <person name="Kim J."/>
        </authorList>
    </citation>
    <scope>NUCLEOTIDE SEQUENCE [LARGE SCALE GENOMIC DNA]</scope>
    <source>
        <strain evidence="2">Teg-2019</strain>
        <tissue evidence="2">Adductor muscle</tissue>
    </source>
</reference>
<feature type="compositionally biased region" description="Low complexity" evidence="1">
    <location>
        <begin position="661"/>
        <end position="674"/>
    </location>
</feature>
<organism evidence="2 3">
    <name type="scientific">Tegillarca granosa</name>
    <name type="common">Malaysian cockle</name>
    <name type="synonym">Anadara granosa</name>
    <dbReference type="NCBI Taxonomy" id="220873"/>
    <lineage>
        <taxon>Eukaryota</taxon>
        <taxon>Metazoa</taxon>
        <taxon>Spiralia</taxon>
        <taxon>Lophotrochozoa</taxon>
        <taxon>Mollusca</taxon>
        <taxon>Bivalvia</taxon>
        <taxon>Autobranchia</taxon>
        <taxon>Pteriomorphia</taxon>
        <taxon>Arcoida</taxon>
        <taxon>Arcoidea</taxon>
        <taxon>Arcidae</taxon>
        <taxon>Tegillarca</taxon>
    </lineage>
</organism>
<evidence type="ECO:0000313" key="2">
    <source>
        <dbReference type="EMBL" id="KAJ8314534.1"/>
    </source>
</evidence>
<feature type="region of interest" description="Disordered" evidence="1">
    <location>
        <begin position="31"/>
        <end position="69"/>
    </location>
</feature>
<feature type="compositionally biased region" description="Basic and acidic residues" evidence="1">
    <location>
        <begin position="383"/>
        <end position="398"/>
    </location>
</feature>
<feature type="region of interest" description="Disordered" evidence="1">
    <location>
        <begin position="141"/>
        <end position="218"/>
    </location>
</feature>
<feature type="compositionally biased region" description="Low complexity" evidence="1">
    <location>
        <begin position="731"/>
        <end position="745"/>
    </location>
</feature>
<evidence type="ECO:0000256" key="1">
    <source>
        <dbReference type="SAM" id="MobiDB-lite"/>
    </source>
</evidence>
<feature type="compositionally biased region" description="Polar residues" evidence="1">
    <location>
        <begin position="695"/>
        <end position="704"/>
    </location>
</feature>
<gene>
    <name evidence="2" type="ORF">KUTeg_006684</name>
</gene>
<feature type="compositionally biased region" description="Low complexity" evidence="1">
    <location>
        <begin position="239"/>
        <end position="255"/>
    </location>
</feature>
<feature type="compositionally biased region" description="Basic and acidic residues" evidence="1">
    <location>
        <begin position="36"/>
        <end position="45"/>
    </location>
</feature>
<feature type="compositionally biased region" description="Acidic residues" evidence="1">
    <location>
        <begin position="363"/>
        <end position="377"/>
    </location>
</feature>
<feature type="compositionally biased region" description="Basic and acidic residues" evidence="1">
    <location>
        <begin position="631"/>
        <end position="648"/>
    </location>
</feature>
<feature type="compositionally biased region" description="Basic and acidic residues" evidence="1">
    <location>
        <begin position="346"/>
        <end position="362"/>
    </location>
</feature>
<feature type="compositionally biased region" description="Low complexity" evidence="1">
    <location>
        <begin position="146"/>
        <end position="162"/>
    </location>
</feature>
<feature type="region of interest" description="Disordered" evidence="1">
    <location>
        <begin position="336"/>
        <end position="432"/>
    </location>
</feature>
<feature type="compositionally biased region" description="Pro residues" evidence="1">
    <location>
        <begin position="712"/>
        <end position="725"/>
    </location>
</feature>
<feature type="region of interest" description="Disordered" evidence="1">
    <location>
        <begin position="1"/>
        <end position="20"/>
    </location>
</feature>
<dbReference type="EMBL" id="JARBDR010000337">
    <property type="protein sequence ID" value="KAJ8314534.1"/>
    <property type="molecule type" value="Genomic_DNA"/>
</dbReference>
<feature type="region of interest" description="Disordered" evidence="1">
    <location>
        <begin position="238"/>
        <end position="288"/>
    </location>
</feature>
<feature type="compositionally biased region" description="Basic and acidic residues" evidence="1">
    <location>
        <begin position="202"/>
        <end position="213"/>
    </location>
</feature>